<protein>
    <recommendedName>
        <fullName evidence="7">Protein kinase domain-containing protein</fullName>
    </recommendedName>
</protein>
<feature type="binding site" evidence="5">
    <location>
        <position position="59"/>
    </location>
    <ligand>
        <name>ATP</name>
        <dbReference type="ChEBI" id="CHEBI:30616"/>
    </ligand>
</feature>
<dbReference type="InterPro" id="IPR000719">
    <property type="entry name" value="Prot_kinase_dom"/>
</dbReference>
<keyword evidence="9" id="KW-1185">Reference proteome</keyword>
<evidence type="ECO:0000259" key="7">
    <source>
        <dbReference type="PROSITE" id="PS50011"/>
    </source>
</evidence>
<dbReference type="PANTHER" id="PTHR44329:SF288">
    <property type="entry name" value="MITOGEN-ACTIVATED PROTEIN KINASE KINASE KINASE 20"/>
    <property type="match status" value="1"/>
</dbReference>
<dbReference type="Pfam" id="PF00069">
    <property type="entry name" value="Pkinase"/>
    <property type="match status" value="1"/>
</dbReference>
<evidence type="ECO:0000256" key="1">
    <source>
        <dbReference type="ARBA" id="ARBA00022679"/>
    </source>
</evidence>
<evidence type="ECO:0000256" key="5">
    <source>
        <dbReference type="PROSITE-ProRule" id="PRU10141"/>
    </source>
</evidence>
<dbReference type="SUPFAM" id="SSF56112">
    <property type="entry name" value="Protein kinase-like (PK-like)"/>
    <property type="match status" value="1"/>
</dbReference>
<proteinExistence type="predicted"/>
<evidence type="ECO:0000256" key="3">
    <source>
        <dbReference type="ARBA" id="ARBA00022777"/>
    </source>
</evidence>
<sequence length="386" mass="43286">MSMRRISTGSLSGVGTRANIPMDLTISAFTNIQPIGSGEFANVFKAEDSTEKGKWVALKVLKREHKGKESVYQDFFSEEQVLSKLCGTKHIVEILGAGLTEDDRPFVVLEMLKEQTLAGRYLKEDSWKKITQRLTWALHVAETLACLQSGVKTEEHMVFHRDLKPANIGFELKTDSIKLLDFGLVCAVNKSKFVGDQEGEVEAGKGEKGEKGGQGETEKVDPKNDKLHKRVAKEKTPAGAFLYNLTGNTGSLRYMSPEVAWNKPYNEKSEVYSWAIVCWQIIEQRVPFAVHSHVSMGKVVHAPPYVRDTMTPDLWPYGIDELVQQSWSHNIDVRPSFAVIVKALRKVLEHEEAHGPPNRTKPVLPAFLCCGSQIYDDDNLIRDMLT</sequence>
<evidence type="ECO:0000313" key="9">
    <source>
        <dbReference type="Proteomes" id="UP001165160"/>
    </source>
</evidence>
<comment type="caution">
    <text evidence="8">The sequence shown here is derived from an EMBL/GenBank/DDBJ whole genome shotgun (WGS) entry which is preliminary data.</text>
</comment>
<keyword evidence="1" id="KW-0808">Transferase</keyword>
<dbReference type="Proteomes" id="UP001165160">
    <property type="component" value="Unassembled WGS sequence"/>
</dbReference>
<dbReference type="PANTHER" id="PTHR44329">
    <property type="entry name" value="SERINE/THREONINE-PROTEIN KINASE TNNI3K-RELATED"/>
    <property type="match status" value="1"/>
</dbReference>
<feature type="region of interest" description="Disordered" evidence="6">
    <location>
        <begin position="198"/>
        <end position="226"/>
    </location>
</feature>
<dbReference type="InterPro" id="IPR017441">
    <property type="entry name" value="Protein_kinase_ATP_BS"/>
</dbReference>
<dbReference type="Gene3D" id="1.10.510.10">
    <property type="entry name" value="Transferase(Phosphotransferase) domain 1"/>
    <property type="match status" value="2"/>
</dbReference>
<name>A0A9W7KTI4_9STRA</name>
<accession>A0A9W7KTI4</accession>
<evidence type="ECO:0000256" key="2">
    <source>
        <dbReference type="ARBA" id="ARBA00022741"/>
    </source>
</evidence>
<evidence type="ECO:0000256" key="6">
    <source>
        <dbReference type="SAM" id="MobiDB-lite"/>
    </source>
</evidence>
<organism evidence="8 9">
    <name type="scientific">Triparma verrucosa</name>
    <dbReference type="NCBI Taxonomy" id="1606542"/>
    <lineage>
        <taxon>Eukaryota</taxon>
        <taxon>Sar</taxon>
        <taxon>Stramenopiles</taxon>
        <taxon>Ochrophyta</taxon>
        <taxon>Bolidophyceae</taxon>
        <taxon>Parmales</taxon>
        <taxon>Triparmaceae</taxon>
        <taxon>Triparma</taxon>
    </lineage>
</organism>
<dbReference type="InterPro" id="IPR001245">
    <property type="entry name" value="Ser-Thr/Tyr_kinase_cat_dom"/>
</dbReference>
<keyword evidence="3" id="KW-0418">Kinase</keyword>
<dbReference type="PROSITE" id="PS50011">
    <property type="entry name" value="PROTEIN_KINASE_DOM"/>
    <property type="match status" value="1"/>
</dbReference>
<evidence type="ECO:0000313" key="8">
    <source>
        <dbReference type="EMBL" id="GMI10775.1"/>
    </source>
</evidence>
<dbReference type="SMART" id="SM00220">
    <property type="entry name" value="S_TKc"/>
    <property type="match status" value="1"/>
</dbReference>
<dbReference type="InterPro" id="IPR011009">
    <property type="entry name" value="Kinase-like_dom_sf"/>
</dbReference>
<evidence type="ECO:0000256" key="4">
    <source>
        <dbReference type="ARBA" id="ARBA00022840"/>
    </source>
</evidence>
<dbReference type="GO" id="GO:0004674">
    <property type="term" value="F:protein serine/threonine kinase activity"/>
    <property type="evidence" value="ECO:0007669"/>
    <property type="project" value="TreeGrafter"/>
</dbReference>
<dbReference type="PROSITE" id="PS00107">
    <property type="entry name" value="PROTEIN_KINASE_ATP"/>
    <property type="match status" value="1"/>
</dbReference>
<dbReference type="Pfam" id="PF07714">
    <property type="entry name" value="PK_Tyr_Ser-Thr"/>
    <property type="match status" value="1"/>
</dbReference>
<dbReference type="AlphaFoldDB" id="A0A9W7KTI4"/>
<feature type="domain" description="Protein kinase" evidence="7">
    <location>
        <begin position="29"/>
        <end position="348"/>
    </location>
</feature>
<dbReference type="GO" id="GO:0005524">
    <property type="term" value="F:ATP binding"/>
    <property type="evidence" value="ECO:0007669"/>
    <property type="project" value="UniProtKB-UniRule"/>
</dbReference>
<dbReference type="InterPro" id="IPR051681">
    <property type="entry name" value="Ser/Thr_Kinases-Pseudokinases"/>
</dbReference>
<feature type="compositionally biased region" description="Basic and acidic residues" evidence="6">
    <location>
        <begin position="202"/>
        <end position="225"/>
    </location>
</feature>
<dbReference type="EMBL" id="BRXX01000421">
    <property type="protein sequence ID" value="GMI10775.1"/>
    <property type="molecule type" value="Genomic_DNA"/>
</dbReference>
<keyword evidence="4 5" id="KW-0067">ATP-binding</keyword>
<gene>
    <name evidence="8" type="ORF">TrVE_jg12890</name>
</gene>
<keyword evidence="2 5" id="KW-0547">Nucleotide-binding</keyword>
<reference evidence="9" key="1">
    <citation type="journal article" date="2023" name="Commun. Biol.">
        <title>Genome analysis of Parmales, the sister group of diatoms, reveals the evolutionary specialization of diatoms from phago-mixotrophs to photoautotrophs.</title>
        <authorList>
            <person name="Ban H."/>
            <person name="Sato S."/>
            <person name="Yoshikawa S."/>
            <person name="Yamada K."/>
            <person name="Nakamura Y."/>
            <person name="Ichinomiya M."/>
            <person name="Sato N."/>
            <person name="Blanc-Mathieu R."/>
            <person name="Endo H."/>
            <person name="Kuwata A."/>
            <person name="Ogata H."/>
        </authorList>
    </citation>
    <scope>NUCLEOTIDE SEQUENCE [LARGE SCALE GENOMIC DNA]</scope>
    <source>
        <strain evidence="9">NIES 3699</strain>
    </source>
</reference>
<dbReference type="PIRSF" id="PIRSF000654">
    <property type="entry name" value="Integrin-linked_kinase"/>
    <property type="match status" value="1"/>
</dbReference>